<dbReference type="PANTHER" id="PTHR43025:SF3">
    <property type="entry name" value="MONOGALACTOSYLDIACYLGLYCEROL SYNTHASE 1, CHLOROPLASTIC"/>
    <property type="match status" value="1"/>
</dbReference>
<gene>
    <name evidence="2" type="primary">ugtP_20</name>
    <name evidence="2" type="ORF">SDC9_117486</name>
</gene>
<keyword evidence="2" id="KW-0328">Glycosyltransferase</keyword>
<keyword evidence="2" id="KW-0808">Transferase</keyword>
<organism evidence="2">
    <name type="scientific">bioreactor metagenome</name>
    <dbReference type="NCBI Taxonomy" id="1076179"/>
    <lineage>
        <taxon>unclassified sequences</taxon>
        <taxon>metagenomes</taxon>
        <taxon>ecological metagenomes</taxon>
    </lineage>
</organism>
<dbReference type="Gene3D" id="3.40.50.2000">
    <property type="entry name" value="Glycogen Phosphorylase B"/>
    <property type="match status" value="1"/>
</dbReference>
<accession>A0A645C0T1</accession>
<evidence type="ECO:0000313" key="2">
    <source>
        <dbReference type="EMBL" id="MPM70531.1"/>
    </source>
</evidence>
<name>A0A645C0T1_9ZZZZ</name>
<dbReference type="InterPro" id="IPR050519">
    <property type="entry name" value="Glycosyltransf_28_UgtP"/>
</dbReference>
<dbReference type="InterPro" id="IPR007235">
    <property type="entry name" value="Glyco_trans_28_C"/>
</dbReference>
<evidence type="ECO:0000259" key="1">
    <source>
        <dbReference type="Pfam" id="PF04101"/>
    </source>
</evidence>
<comment type="caution">
    <text evidence="2">The sequence shown here is derived from an EMBL/GenBank/DDBJ whole genome shotgun (WGS) entry which is preliminary data.</text>
</comment>
<feature type="domain" description="Glycosyl transferase family 28 C-terminal" evidence="1">
    <location>
        <begin position="9"/>
        <end position="106"/>
    </location>
</feature>
<dbReference type="Pfam" id="PF04101">
    <property type="entry name" value="Glyco_tran_28_C"/>
    <property type="match status" value="1"/>
</dbReference>
<dbReference type="SUPFAM" id="SSF53756">
    <property type="entry name" value="UDP-Glycosyltransferase/glycogen phosphorylase"/>
    <property type="match status" value="1"/>
</dbReference>
<proteinExistence type="predicted"/>
<dbReference type="EMBL" id="VSSQ01023529">
    <property type="protein sequence ID" value="MPM70531.1"/>
    <property type="molecule type" value="Genomic_DNA"/>
</dbReference>
<dbReference type="GO" id="GO:0016758">
    <property type="term" value="F:hexosyltransferase activity"/>
    <property type="evidence" value="ECO:0007669"/>
    <property type="project" value="InterPro"/>
</dbReference>
<protein>
    <submittedName>
        <fullName evidence="2">Processive diacylglycerol beta-glucosyltransferase</fullName>
        <ecNumber evidence="2">2.4.1.315</ecNumber>
    </submittedName>
</protein>
<reference evidence="2" key="1">
    <citation type="submission" date="2019-08" db="EMBL/GenBank/DDBJ databases">
        <authorList>
            <person name="Kucharzyk K."/>
            <person name="Murdoch R.W."/>
            <person name="Higgins S."/>
            <person name="Loffler F."/>
        </authorList>
    </citation>
    <scope>NUCLEOTIDE SEQUENCE</scope>
</reference>
<dbReference type="EC" id="2.4.1.315" evidence="2"/>
<dbReference type="PANTHER" id="PTHR43025">
    <property type="entry name" value="MONOGALACTOSYLDIACYLGLYCEROL SYNTHASE"/>
    <property type="match status" value="1"/>
</dbReference>
<sequence>MLLRDDTYHQLSAIGYTERVHEIMAAATLLITKPGGLTCSEALAMQLPMLLLKPLPGQEEENADYLTQQGVALRLSDLSVLASITDSLLAEQEILQLMRRRAQAIGKATAADTVTAILTDELNETADIYSAM</sequence>
<dbReference type="AlphaFoldDB" id="A0A645C0T1"/>